<dbReference type="KEGG" id="cko:CKO_03299"/>
<evidence type="ECO:0000313" key="2">
    <source>
        <dbReference type="Proteomes" id="UP000008148"/>
    </source>
</evidence>
<name>A8ALM0_CITK8</name>
<proteinExistence type="predicted"/>
<gene>
    <name evidence="1" type="ordered locus">CKO_03299</name>
</gene>
<keyword evidence="2" id="KW-1185">Reference proteome</keyword>
<evidence type="ECO:0000313" key="1">
    <source>
        <dbReference type="EMBL" id="ABV14383.1"/>
    </source>
</evidence>
<dbReference type="STRING" id="290338.CKO_03299"/>
<sequence>MCCLSIVGLISEAPSGHYTLPDGANAYPAYRRRLNLRRRYPLAFFCEISGNPE</sequence>
<dbReference type="AlphaFoldDB" id="A8ALM0"/>
<accession>A8ALM0</accession>
<organism evidence="1 2">
    <name type="scientific">Citrobacter koseri (strain ATCC BAA-895 / CDC 4225-83 / SGSC4696)</name>
    <dbReference type="NCBI Taxonomy" id="290338"/>
    <lineage>
        <taxon>Bacteria</taxon>
        <taxon>Pseudomonadati</taxon>
        <taxon>Pseudomonadota</taxon>
        <taxon>Gammaproteobacteria</taxon>
        <taxon>Enterobacterales</taxon>
        <taxon>Enterobacteriaceae</taxon>
        <taxon>Citrobacter</taxon>
    </lineage>
</organism>
<reference evidence="1 2" key="1">
    <citation type="submission" date="2007-08" db="EMBL/GenBank/DDBJ databases">
        <authorList>
            <consortium name="The Citrobacter koseri Genome Sequencing Project"/>
            <person name="McClelland M."/>
            <person name="Sanderson E.K."/>
            <person name="Porwollik S."/>
            <person name="Spieth J."/>
            <person name="Clifton W.S."/>
            <person name="Latreille P."/>
            <person name="Courtney L."/>
            <person name="Wang C."/>
            <person name="Pepin K."/>
            <person name="Bhonagiri V."/>
            <person name="Nash W."/>
            <person name="Johnson M."/>
            <person name="Thiruvilangam P."/>
            <person name="Wilson R."/>
        </authorList>
    </citation>
    <scope>NUCLEOTIDE SEQUENCE [LARGE SCALE GENOMIC DNA]</scope>
    <source>
        <strain evidence="2">ATCC BAA-895 / CDC 4225-83 / SGSC4696</strain>
    </source>
</reference>
<dbReference type="HOGENOM" id="CLU_3059948_0_0_6"/>
<dbReference type="Proteomes" id="UP000008148">
    <property type="component" value="Chromosome"/>
</dbReference>
<dbReference type="EMBL" id="CP000822">
    <property type="protein sequence ID" value="ABV14383.1"/>
    <property type="molecule type" value="Genomic_DNA"/>
</dbReference>
<protein>
    <submittedName>
        <fullName evidence="1">Uncharacterized protein</fullName>
    </submittedName>
</protein>